<dbReference type="VEuPathDB" id="TriTrypDB:TvY486_0603420"/>
<feature type="region of interest" description="Disordered" evidence="1">
    <location>
        <begin position="65"/>
        <end position="162"/>
    </location>
</feature>
<organism evidence="2">
    <name type="scientific">Trypanosoma vivax (strain Y486)</name>
    <dbReference type="NCBI Taxonomy" id="1055687"/>
    <lineage>
        <taxon>Eukaryota</taxon>
        <taxon>Discoba</taxon>
        <taxon>Euglenozoa</taxon>
        <taxon>Kinetoplastea</taxon>
        <taxon>Metakinetoplastina</taxon>
        <taxon>Trypanosomatida</taxon>
        <taxon>Trypanosomatidae</taxon>
        <taxon>Trypanosoma</taxon>
        <taxon>Duttonella</taxon>
    </lineage>
</organism>
<protein>
    <submittedName>
        <fullName evidence="2">Uncharacterized protein</fullName>
    </submittedName>
</protein>
<feature type="compositionally biased region" description="Basic and acidic residues" evidence="1">
    <location>
        <begin position="151"/>
        <end position="162"/>
    </location>
</feature>
<reference evidence="2" key="1">
    <citation type="journal article" date="2012" name="Proc. Natl. Acad. Sci. U.S.A.">
        <title>Antigenic diversity is generated by distinct evolutionary mechanisms in African trypanosome species.</title>
        <authorList>
            <person name="Jackson A.P."/>
            <person name="Berry A."/>
            <person name="Aslett M."/>
            <person name="Allison H.C."/>
            <person name="Burton P."/>
            <person name="Vavrova-Anderson J."/>
            <person name="Brown R."/>
            <person name="Browne H."/>
            <person name="Corton N."/>
            <person name="Hauser H."/>
            <person name="Gamble J."/>
            <person name="Gilderthorp R."/>
            <person name="Marcello L."/>
            <person name="McQuillan J."/>
            <person name="Otto T.D."/>
            <person name="Quail M.A."/>
            <person name="Sanders M.J."/>
            <person name="van Tonder A."/>
            <person name="Ginger M.L."/>
            <person name="Field M.C."/>
            <person name="Barry J.D."/>
            <person name="Hertz-Fowler C."/>
            <person name="Berriman M."/>
        </authorList>
    </citation>
    <scope>NUCLEOTIDE SEQUENCE</scope>
    <source>
        <strain evidence="2">Y486</strain>
    </source>
</reference>
<sequence length="162" mass="17333">MMEFGLEAGARGDVASCLWGASAVRGAISPDSDSEDDLFCTGNIEEHYLVPAAYFTEQDIPVPTLEGMTISTPSSNTPAATDADGSRLHGPGVLRGVRIPSPKEKRGRRAKAASHNGKGVSNSNESKKNMKQSLVQSLASKQNKGVKRNSALRDKDDADYRR</sequence>
<dbReference type="OMA" id="ERGIMST"/>
<proteinExistence type="predicted"/>
<evidence type="ECO:0000313" key="2">
    <source>
        <dbReference type="EMBL" id="CCC48551.1"/>
    </source>
</evidence>
<dbReference type="EMBL" id="HE573022">
    <property type="protein sequence ID" value="CCC48551.1"/>
    <property type="molecule type" value="Genomic_DNA"/>
</dbReference>
<accession>G0TX61</accession>
<feature type="compositionally biased region" description="Polar residues" evidence="1">
    <location>
        <begin position="131"/>
        <end position="143"/>
    </location>
</feature>
<feature type="compositionally biased region" description="Polar residues" evidence="1">
    <location>
        <begin position="69"/>
        <end position="79"/>
    </location>
</feature>
<evidence type="ECO:0000256" key="1">
    <source>
        <dbReference type="SAM" id="MobiDB-lite"/>
    </source>
</evidence>
<gene>
    <name evidence="2" type="ORF">TVY486_0603420</name>
</gene>
<dbReference type="AlphaFoldDB" id="G0TX61"/>
<name>G0TX61_TRYVY</name>